<dbReference type="EMBL" id="CM007647">
    <property type="protein sequence ID" value="ONM05562.1"/>
    <property type="molecule type" value="Genomic_DNA"/>
</dbReference>
<reference evidence="1" key="1">
    <citation type="submission" date="2015-12" db="EMBL/GenBank/DDBJ databases">
        <title>Update maize B73 reference genome by single molecule sequencing technologies.</title>
        <authorList>
            <consortium name="Maize Genome Sequencing Project"/>
            <person name="Ware D."/>
        </authorList>
    </citation>
    <scope>NUCLEOTIDE SEQUENCE [LARGE SCALE GENOMIC DNA]</scope>
    <source>
        <tissue evidence="1">Seedling</tissue>
    </source>
</reference>
<dbReference type="PANTHER" id="PTHR34935">
    <property type="entry name" value="PROTEIN TIC110, CHLOROPLASTIC"/>
    <property type="match status" value="1"/>
</dbReference>
<evidence type="ECO:0000313" key="1">
    <source>
        <dbReference type="EMBL" id="ONM05562.1"/>
    </source>
</evidence>
<sequence length="77" mass="8425">MLACDAAVPASRPLSWPTPGELDDLFAIYLKSIPKPEKLSRLQYLLGISNEKANEMQYAASEGSLPVAAEEKEELAF</sequence>
<gene>
    <name evidence="1" type="ORF">ZEAMMB73_Zm00001d032615</name>
</gene>
<name>A0A1D6KSB8_MAIZE</name>
<dbReference type="PANTHER" id="PTHR34935:SF3">
    <property type="entry name" value="PROTEIN TIC110, CHLOROPLASTIC"/>
    <property type="match status" value="1"/>
</dbReference>
<protein>
    <submittedName>
        <fullName evidence="1">Protein TIC110 chloroplastic</fullName>
    </submittedName>
</protein>
<accession>A0A1D6KSB8</accession>
<organism evidence="1">
    <name type="scientific">Zea mays</name>
    <name type="common">Maize</name>
    <dbReference type="NCBI Taxonomy" id="4577"/>
    <lineage>
        <taxon>Eukaryota</taxon>
        <taxon>Viridiplantae</taxon>
        <taxon>Streptophyta</taxon>
        <taxon>Embryophyta</taxon>
        <taxon>Tracheophyta</taxon>
        <taxon>Spermatophyta</taxon>
        <taxon>Magnoliopsida</taxon>
        <taxon>Liliopsida</taxon>
        <taxon>Poales</taxon>
        <taxon>Poaceae</taxon>
        <taxon>PACMAD clade</taxon>
        <taxon>Panicoideae</taxon>
        <taxon>Andropogonodae</taxon>
        <taxon>Andropogoneae</taxon>
        <taxon>Tripsacinae</taxon>
        <taxon>Zea</taxon>
    </lineage>
</organism>
<dbReference type="InterPro" id="IPR031610">
    <property type="entry name" value="TIC110"/>
</dbReference>
<dbReference type="AlphaFoldDB" id="A0A1D6KSB8"/>
<proteinExistence type="predicted"/>